<feature type="transmembrane region" description="Helical" evidence="1">
    <location>
        <begin position="35"/>
        <end position="54"/>
    </location>
</feature>
<gene>
    <name evidence="2" type="ORF">FEZ41_01680</name>
</gene>
<dbReference type="Proteomes" id="UP000305100">
    <property type="component" value="Unassembled WGS sequence"/>
</dbReference>
<evidence type="ECO:0000313" key="3">
    <source>
        <dbReference type="Proteomes" id="UP000305100"/>
    </source>
</evidence>
<dbReference type="OrthoDB" id="2324744at2"/>
<organism evidence="2 3">
    <name type="scientific">Lentilactobacillus parafarraginis</name>
    <dbReference type="NCBI Taxonomy" id="390842"/>
    <lineage>
        <taxon>Bacteria</taxon>
        <taxon>Bacillati</taxon>
        <taxon>Bacillota</taxon>
        <taxon>Bacilli</taxon>
        <taxon>Lactobacillales</taxon>
        <taxon>Lactobacillaceae</taxon>
        <taxon>Lentilactobacillus</taxon>
    </lineage>
</organism>
<comment type="caution">
    <text evidence="2">The sequence shown here is derived from an EMBL/GenBank/DDBJ whole genome shotgun (WGS) entry which is preliminary data.</text>
</comment>
<dbReference type="RefSeq" id="WP_138467106.1">
    <property type="nucleotide sequence ID" value="NZ_VBSX01000003.1"/>
</dbReference>
<name>A0A5R9CYC5_9LACO</name>
<keyword evidence="1" id="KW-1133">Transmembrane helix</keyword>
<reference evidence="2 3" key="1">
    <citation type="submission" date="2019-05" db="EMBL/GenBank/DDBJ databases">
        <title>The metagenome of a microbial culture collection derived from dairy environment covers the genomic content of the human microbiome.</title>
        <authorList>
            <person name="Roder T."/>
            <person name="Wuthrich D."/>
            <person name="Sattari Z."/>
            <person name="Von Ah U."/>
            <person name="Bar C."/>
            <person name="Ronchi F."/>
            <person name="Macpherson A.J."/>
            <person name="Ganal-Vonarburg S.C."/>
            <person name="Bruggmann R."/>
            <person name="Vergeres G."/>
        </authorList>
    </citation>
    <scope>NUCLEOTIDE SEQUENCE [LARGE SCALE GENOMIC DNA]</scope>
    <source>
        <strain evidence="2 3">FAM 1079</strain>
    </source>
</reference>
<protein>
    <submittedName>
        <fullName evidence="2">Uncharacterized protein</fullName>
    </submittedName>
</protein>
<feature type="transmembrane region" description="Helical" evidence="1">
    <location>
        <begin position="101"/>
        <end position="117"/>
    </location>
</feature>
<keyword evidence="1" id="KW-0472">Membrane</keyword>
<dbReference type="AlphaFoldDB" id="A0A5R9CYC5"/>
<evidence type="ECO:0000313" key="2">
    <source>
        <dbReference type="EMBL" id="TLQ20756.1"/>
    </source>
</evidence>
<evidence type="ECO:0000256" key="1">
    <source>
        <dbReference type="SAM" id="Phobius"/>
    </source>
</evidence>
<sequence length="127" mass="14346">MKFNFKIALICFVPYIPLIALYLLVHIYISNVVGALLVAVGIFSVLEFFIHYRYGKTFFKKHPELDLHNFESTIMSNFVVFVGIIGIVGLTLAAIPWGSPATFLASFGLYYAIVNGFKSYRRPTNDI</sequence>
<keyword evidence="1" id="KW-0812">Transmembrane</keyword>
<feature type="transmembrane region" description="Helical" evidence="1">
    <location>
        <begin position="74"/>
        <end position="95"/>
    </location>
</feature>
<accession>A0A5R9CYC5</accession>
<dbReference type="EMBL" id="VBSX01000003">
    <property type="protein sequence ID" value="TLQ20756.1"/>
    <property type="molecule type" value="Genomic_DNA"/>
</dbReference>
<feature type="transmembrane region" description="Helical" evidence="1">
    <location>
        <begin position="7"/>
        <end position="29"/>
    </location>
</feature>
<proteinExistence type="predicted"/>